<dbReference type="OrthoDB" id="9919006at2"/>
<name>A0A1Y5SN76_9RHOB</name>
<gene>
    <name evidence="1" type="ORF">PEL8287_02241</name>
</gene>
<accession>A0A1Y5SN76</accession>
<evidence type="ECO:0000313" key="2">
    <source>
        <dbReference type="Proteomes" id="UP000193827"/>
    </source>
</evidence>
<dbReference type="AlphaFoldDB" id="A0A1Y5SN76"/>
<reference evidence="1 2" key="1">
    <citation type="submission" date="2017-03" db="EMBL/GenBank/DDBJ databases">
        <authorList>
            <person name="Afonso C.L."/>
            <person name="Miller P.J."/>
            <person name="Scott M.A."/>
            <person name="Spackman E."/>
            <person name="Goraichik I."/>
            <person name="Dimitrov K.M."/>
            <person name="Suarez D.L."/>
            <person name="Swayne D.E."/>
        </authorList>
    </citation>
    <scope>NUCLEOTIDE SEQUENCE [LARGE SCALE GENOMIC DNA]</scope>
    <source>
        <strain evidence="1 2">CECT 8287</strain>
    </source>
</reference>
<dbReference type="Proteomes" id="UP000193827">
    <property type="component" value="Unassembled WGS sequence"/>
</dbReference>
<organism evidence="1 2">
    <name type="scientific">Roseovarius litorisediminis</name>
    <dbReference type="NCBI Taxonomy" id="1312363"/>
    <lineage>
        <taxon>Bacteria</taxon>
        <taxon>Pseudomonadati</taxon>
        <taxon>Pseudomonadota</taxon>
        <taxon>Alphaproteobacteria</taxon>
        <taxon>Rhodobacterales</taxon>
        <taxon>Roseobacteraceae</taxon>
        <taxon>Roseovarius</taxon>
    </lineage>
</organism>
<protein>
    <submittedName>
        <fullName evidence="1">Uncharacterized protein</fullName>
    </submittedName>
</protein>
<sequence>MREIHLSDREHHLRDNAFLELDMYGIYPEDEASRQQAHFLTGHEAQRWKALGESNYSSSGLVKTVLADIRKSQGRRFTCGLVALSMCALDNAGKSMSLEKAAHVVTEFNNANDKVLFHFWRGGEWSEQDIRLIGDNAAIKQAFREYRSVAHIHAAGIVASEYLNLMQPFDRSMEADACFFATVLYFQHRLRKAKNFKDWNLWELRMSPPYPPEDYPPLEVTPQQTEYLLGPWLKNRSD</sequence>
<keyword evidence="2" id="KW-1185">Reference proteome</keyword>
<dbReference type="RefSeq" id="WP_139837773.1">
    <property type="nucleotide sequence ID" value="NZ_FWFL01000005.1"/>
</dbReference>
<proteinExistence type="predicted"/>
<dbReference type="EMBL" id="FWFL01000005">
    <property type="protein sequence ID" value="SLN44232.1"/>
    <property type="molecule type" value="Genomic_DNA"/>
</dbReference>
<evidence type="ECO:0000313" key="1">
    <source>
        <dbReference type="EMBL" id="SLN44232.1"/>
    </source>
</evidence>